<feature type="region of interest" description="Disordered" evidence="2">
    <location>
        <begin position="409"/>
        <end position="428"/>
    </location>
</feature>
<organism evidence="3">
    <name type="scientific">Guillardia theta</name>
    <name type="common">Cryptophyte</name>
    <name type="synonym">Cryptomonas phi</name>
    <dbReference type="NCBI Taxonomy" id="55529"/>
    <lineage>
        <taxon>Eukaryota</taxon>
        <taxon>Cryptophyceae</taxon>
        <taxon>Pyrenomonadales</taxon>
        <taxon>Geminigeraceae</taxon>
        <taxon>Guillardia</taxon>
    </lineage>
</organism>
<feature type="compositionally biased region" description="Basic and acidic residues" evidence="2">
    <location>
        <begin position="468"/>
        <end position="500"/>
    </location>
</feature>
<reference evidence="3" key="1">
    <citation type="submission" date="2021-01" db="EMBL/GenBank/DDBJ databases">
        <authorList>
            <person name="Corre E."/>
            <person name="Pelletier E."/>
            <person name="Niang G."/>
            <person name="Scheremetjew M."/>
            <person name="Finn R."/>
            <person name="Kale V."/>
            <person name="Holt S."/>
            <person name="Cochrane G."/>
            <person name="Meng A."/>
            <person name="Brown T."/>
            <person name="Cohen L."/>
        </authorList>
    </citation>
    <scope>NUCLEOTIDE SEQUENCE</scope>
    <source>
        <strain evidence="3">CCMP 2712</strain>
    </source>
</reference>
<evidence type="ECO:0000313" key="3">
    <source>
        <dbReference type="EMBL" id="CAE2193244.1"/>
    </source>
</evidence>
<feature type="region of interest" description="Disordered" evidence="2">
    <location>
        <begin position="618"/>
        <end position="648"/>
    </location>
</feature>
<feature type="compositionally biased region" description="Basic and acidic residues" evidence="2">
    <location>
        <begin position="260"/>
        <end position="324"/>
    </location>
</feature>
<dbReference type="EMBL" id="HBKN01003014">
    <property type="protein sequence ID" value="CAE2193244.1"/>
    <property type="molecule type" value="Transcribed_RNA"/>
</dbReference>
<feature type="compositionally biased region" description="Polar residues" evidence="2">
    <location>
        <begin position="230"/>
        <end position="247"/>
    </location>
</feature>
<feature type="region of interest" description="Disordered" evidence="2">
    <location>
        <begin position="118"/>
        <end position="138"/>
    </location>
</feature>
<evidence type="ECO:0000256" key="2">
    <source>
        <dbReference type="SAM" id="MobiDB-lite"/>
    </source>
</evidence>
<proteinExistence type="predicted"/>
<feature type="compositionally biased region" description="Basic and acidic residues" evidence="2">
    <location>
        <begin position="513"/>
        <end position="522"/>
    </location>
</feature>
<feature type="region of interest" description="Disordered" evidence="2">
    <location>
        <begin position="191"/>
        <end position="330"/>
    </location>
</feature>
<evidence type="ECO:0000256" key="1">
    <source>
        <dbReference type="SAM" id="Coils"/>
    </source>
</evidence>
<dbReference type="AlphaFoldDB" id="A0A7S4HB62"/>
<accession>A0A7S4HB62</accession>
<protein>
    <submittedName>
        <fullName evidence="3">Uncharacterized protein</fullName>
    </submittedName>
</protein>
<sequence length="682" mass="76833">MPAHPSRLWKIGAAGLVLAATVCLFALTAREDQAASLFGRWSPQSAIVSAPEMGVNAAKRLHSLFQQQRWAQLFSQAAEQRKELTQALSPLTFRNGRYPSNVISEMGRNEQLRASTLNQANLDRKRAAPPTGPPLSKRTQLSAIPYATSSSEQHPADFNVYQTYDYLPAPEGYGVSDEDAAKMWRESQRDYLERNPSTTTYPAVPVVFREDPDGGHTAATSYPDDYVEGSTASESPTWFQSSKSQLLRDSRHGHRHERRPVRSVDEDGADALRDGGADRVPRRRRSSEPMDLHANQDKREKTGTEQSHREVSSESSKRPAEGKAKRPPHVDAAIAALYRWEREHGVDDQKAWEDEGASKQHVKPAQNDAHSSHAEDMFEIRKALSDIRDFEDKTEKNTESLKSQIKKLAVKEGEVEHHIRSGLLQDRKNLAAQRLYQKKLDESRESRHESSPSFYHQQSTQSLLQKVPRTDEERPAEGSSHIRSEKVDVHHDRYNVKRDSVPSQTVKTRKSSAHHEKESHIKIPKEVLRQADQLIKQKAVQEMAKEDERSIEDDTNFIFGGMDKDEEGHSSTSGGFTRLHSIEKSILEKLIQKHDSAEKKKEAEERLKKAAMHKVKYEVPLAPSASTHKPNKAVVPSKKEVQAPAPDSVQSRALEFVKAFDGIGGHAEHSKFFNPVDRDAML</sequence>
<feature type="compositionally biased region" description="Basic and acidic residues" evidence="2">
    <location>
        <begin position="438"/>
        <end position="450"/>
    </location>
</feature>
<feature type="compositionally biased region" description="Polar residues" evidence="2">
    <location>
        <begin position="454"/>
        <end position="464"/>
    </location>
</feature>
<feature type="region of interest" description="Disordered" evidence="2">
    <location>
        <begin position="435"/>
        <end position="522"/>
    </location>
</feature>
<feature type="compositionally biased region" description="Basic and acidic residues" evidence="2">
    <location>
        <begin position="345"/>
        <end position="358"/>
    </location>
</feature>
<feature type="region of interest" description="Disordered" evidence="2">
    <location>
        <begin position="345"/>
        <end position="376"/>
    </location>
</feature>
<feature type="coiled-coil region" evidence="1">
    <location>
        <begin position="587"/>
        <end position="614"/>
    </location>
</feature>
<name>A0A7S4HB62_GUITH</name>
<keyword evidence="1" id="KW-0175">Coiled coil</keyword>
<gene>
    <name evidence="3" type="ORF">GTHE00462_LOCUS2555</name>
</gene>